<dbReference type="Proteomes" id="UP000789375">
    <property type="component" value="Unassembled WGS sequence"/>
</dbReference>
<organism evidence="1 2">
    <name type="scientific">Funneliformis mosseae</name>
    <name type="common">Endomycorrhizal fungus</name>
    <name type="synonym">Glomus mosseae</name>
    <dbReference type="NCBI Taxonomy" id="27381"/>
    <lineage>
        <taxon>Eukaryota</taxon>
        <taxon>Fungi</taxon>
        <taxon>Fungi incertae sedis</taxon>
        <taxon>Mucoromycota</taxon>
        <taxon>Glomeromycotina</taxon>
        <taxon>Glomeromycetes</taxon>
        <taxon>Glomerales</taxon>
        <taxon>Glomeraceae</taxon>
        <taxon>Funneliformis</taxon>
    </lineage>
</organism>
<proteinExistence type="predicted"/>
<evidence type="ECO:0000313" key="2">
    <source>
        <dbReference type="Proteomes" id="UP000789375"/>
    </source>
</evidence>
<keyword evidence="2" id="KW-1185">Reference proteome</keyword>
<dbReference type="AlphaFoldDB" id="A0A9N9EJI1"/>
<accession>A0A9N9EJI1</accession>
<name>A0A9N9EJI1_FUNMO</name>
<protein>
    <submittedName>
        <fullName evidence="1">15187_t:CDS:1</fullName>
    </submittedName>
</protein>
<reference evidence="1" key="1">
    <citation type="submission" date="2021-06" db="EMBL/GenBank/DDBJ databases">
        <authorList>
            <person name="Kallberg Y."/>
            <person name="Tangrot J."/>
            <person name="Rosling A."/>
        </authorList>
    </citation>
    <scope>NUCLEOTIDE SEQUENCE</scope>
    <source>
        <strain evidence="1">87-6 pot B 2015</strain>
    </source>
</reference>
<gene>
    <name evidence="1" type="ORF">FMOSSE_LOCUS12902</name>
</gene>
<dbReference type="EMBL" id="CAJVPP010006740">
    <property type="protein sequence ID" value="CAG8681310.1"/>
    <property type="molecule type" value="Genomic_DNA"/>
</dbReference>
<evidence type="ECO:0000313" key="1">
    <source>
        <dbReference type="EMBL" id="CAG8681310.1"/>
    </source>
</evidence>
<sequence>MSLKVLQCFLTQTFKTDETISTNEYNILRFTILKLVYEINQSLVSTFERMMPLEDGMVGNYDDIRNLYKKSSKVWEILPDVAKKLKPLIEFIDLRRIDLKDMENIFEPLDIISKEDLLEFFRYHAKVKTPISYTRGMPFFTWDKKHCGDGITIHNDEEGRIQYYNLYNDKTYLLDL</sequence>
<comment type="caution">
    <text evidence="1">The sequence shown here is derived from an EMBL/GenBank/DDBJ whole genome shotgun (WGS) entry which is preliminary data.</text>
</comment>